<evidence type="ECO:0000256" key="6">
    <source>
        <dbReference type="ARBA" id="ARBA00023136"/>
    </source>
</evidence>
<dbReference type="GO" id="GO:0005771">
    <property type="term" value="C:multivesicular body"/>
    <property type="evidence" value="ECO:0007669"/>
    <property type="project" value="TreeGrafter"/>
</dbReference>
<keyword evidence="3" id="KW-0813">Transport</keyword>
<keyword evidence="7" id="KW-0175">Coiled coil</keyword>
<dbReference type="InParanoid" id="A0A1X7UJG8"/>
<keyword evidence="6" id="KW-0472">Membrane</keyword>
<keyword evidence="10" id="KW-1185">Reference proteome</keyword>
<dbReference type="PANTHER" id="PTHR22761">
    <property type="entry name" value="CHARGED MULTIVESICULAR BODY PROTEIN"/>
    <property type="match status" value="1"/>
</dbReference>
<keyword evidence="4" id="KW-0967">Endosome</keyword>
<dbReference type="AlphaFoldDB" id="A0A1X7UJG8"/>
<evidence type="ECO:0000313" key="9">
    <source>
        <dbReference type="EnsemblMetazoa" id="Aqu2.1.28115_001"/>
    </source>
</evidence>
<dbReference type="KEGG" id="aqu:100637341"/>
<evidence type="ECO:0008006" key="11">
    <source>
        <dbReference type="Google" id="ProtNLM"/>
    </source>
</evidence>
<dbReference type="Pfam" id="PF03357">
    <property type="entry name" value="Snf7"/>
    <property type="match status" value="1"/>
</dbReference>
<dbReference type="GO" id="GO:0000815">
    <property type="term" value="C:ESCRT III complex"/>
    <property type="evidence" value="ECO:0007669"/>
    <property type="project" value="TreeGrafter"/>
</dbReference>
<accession>A0A1X7UJG8</accession>
<dbReference type="GO" id="GO:0006900">
    <property type="term" value="P:vesicle budding from membrane"/>
    <property type="evidence" value="ECO:0007669"/>
    <property type="project" value="TreeGrafter"/>
</dbReference>
<reference evidence="9" key="2">
    <citation type="submission" date="2017-05" db="UniProtKB">
        <authorList>
            <consortium name="EnsemblMetazoa"/>
        </authorList>
    </citation>
    <scope>IDENTIFICATION</scope>
</reference>
<evidence type="ECO:0000256" key="8">
    <source>
        <dbReference type="SAM" id="MobiDB-lite"/>
    </source>
</evidence>
<evidence type="ECO:0000256" key="5">
    <source>
        <dbReference type="ARBA" id="ARBA00022927"/>
    </source>
</evidence>
<dbReference type="InterPro" id="IPR005024">
    <property type="entry name" value="Snf7_fam"/>
</dbReference>
<comment type="similarity">
    <text evidence="2">Belongs to the SNF7 family.</text>
</comment>
<dbReference type="Gene3D" id="1.10.287.1060">
    <property type="entry name" value="ESAT-6-like"/>
    <property type="match status" value="1"/>
</dbReference>
<dbReference type="STRING" id="400682.A0A1X7UJG8"/>
<dbReference type="GO" id="GO:0032511">
    <property type="term" value="P:late endosome to vacuole transport via multivesicular body sorting pathway"/>
    <property type="evidence" value="ECO:0007669"/>
    <property type="project" value="TreeGrafter"/>
</dbReference>
<protein>
    <recommendedName>
        <fullName evidence="11">Charged multivesicular body protein 6</fullName>
    </recommendedName>
</protein>
<proteinExistence type="inferred from homology"/>
<comment type="subcellular location">
    <subcellularLocation>
        <location evidence="1">Endosome membrane</location>
    </subcellularLocation>
</comment>
<evidence type="ECO:0000256" key="1">
    <source>
        <dbReference type="ARBA" id="ARBA00004608"/>
    </source>
</evidence>
<keyword evidence="5" id="KW-0653">Protein transport</keyword>
<dbReference type="GO" id="GO:0015031">
    <property type="term" value="P:protein transport"/>
    <property type="evidence" value="ECO:0007669"/>
    <property type="project" value="UniProtKB-KW"/>
</dbReference>
<evidence type="ECO:0000256" key="2">
    <source>
        <dbReference type="ARBA" id="ARBA00006190"/>
    </source>
</evidence>
<dbReference type="FunCoup" id="A0A1X7UJG8">
    <property type="interactions" value="585"/>
</dbReference>
<evidence type="ECO:0000256" key="7">
    <source>
        <dbReference type="SAM" id="Coils"/>
    </source>
</evidence>
<name>A0A1X7UJG8_AMPQE</name>
<organism evidence="9">
    <name type="scientific">Amphimedon queenslandica</name>
    <name type="common">Sponge</name>
    <dbReference type="NCBI Taxonomy" id="400682"/>
    <lineage>
        <taxon>Eukaryota</taxon>
        <taxon>Metazoa</taxon>
        <taxon>Porifera</taxon>
        <taxon>Demospongiae</taxon>
        <taxon>Heteroscleromorpha</taxon>
        <taxon>Haplosclerida</taxon>
        <taxon>Niphatidae</taxon>
        <taxon>Amphimedon</taxon>
    </lineage>
</organism>
<evidence type="ECO:0000256" key="3">
    <source>
        <dbReference type="ARBA" id="ARBA00022448"/>
    </source>
</evidence>
<dbReference type="EnsemblMetazoa" id="XM_003387620.3">
    <property type="protein sequence ID" value="XP_003387668.1"/>
    <property type="gene ID" value="LOC100637341"/>
</dbReference>
<dbReference type="OrthoDB" id="441172at2759"/>
<dbReference type="Proteomes" id="UP000007879">
    <property type="component" value="Unassembled WGS sequence"/>
</dbReference>
<feature type="compositionally biased region" description="Basic and acidic residues" evidence="8">
    <location>
        <begin position="205"/>
        <end position="217"/>
    </location>
</feature>
<reference evidence="10" key="1">
    <citation type="journal article" date="2010" name="Nature">
        <title>The Amphimedon queenslandica genome and the evolution of animal complexity.</title>
        <authorList>
            <person name="Srivastava M."/>
            <person name="Simakov O."/>
            <person name="Chapman J."/>
            <person name="Fahey B."/>
            <person name="Gauthier M.E."/>
            <person name="Mitros T."/>
            <person name="Richards G.S."/>
            <person name="Conaco C."/>
            <person name="Dacre M."/>
            <person name="Hellsten U."/>
            <person name="Larroux C."/>
            <person name="Putnam N.H."/>
            <person name="Stanke M."/>
            <person name="Adamska M."/>
            <person name="Darling A."/>
            <person name="Degnan S.M."/>
            <person name="Oakley T.H."/>
            <person name="Plachetzki D.C."/>
            <person name="Zhai Y."/>
            <person name="Adamski M."/>
            <person name="Calcino A."/>
            <person name="Cummins S.F."/>
            <person name="Goodstein D.M."/>
            <person name="Harris C."/>
            <person name="Jackson D.J."/>
            <person name="Leys S.P."/>
            <person name="Shu S."/>
            <person name="Woodcroft B.J."/>
            <person name="Vervoort M."/>
            <person name="Kosik K.S."/>
            <person name="Manning G."/>
            <person name="Degnan B.M."/>
            <person name="Rokhsar D.S."/>
        </authorList>
    </citation>
    <scope>NUCLEOTIDE SEQUENCE [LARGE SCALE GENOMIC DNA]</scope>
</reference>
<evidence type="ECO:0000256" key="4">
    <source>
        <dbReference type="ARBA" id="ARBA00022753"/>
    </source>
</evidence>
<dbReference type="PANTHER" id="PTHR22761:SF5">
    <property type="entry name" value="CHARGED MULTIVESICULAR BODY PROTEIN 6"/>
    <property type="match status" value="1"/>
</dbReference>
<evidence type="ECO:0000313" key="10">
    <source>
        <dbReference type="Proteomes" id="UP000007879"/>
    </source>
</evidence>
<feature type="region of interest" description="Disordered" evidence="8">
    <location>
        <begin position="182"/>
        <end position="217"/>
    </location>
</feature>
<feature type="coiled-coil region" evidence="7">
    <location>
        <begin position="27"/>
        <end position="54"/>
    </location>
</feature>
<feature type="region of interest" description="Disordered" evidence="8">
    <location>
        <begin position="1"/>
        <end position="26"/>
    </location>
</feature>
<gene>
    <name evidence="9" type="primary">100637341</name>
</gene>
<sequence>MGAFFARLRGGGGGSEPPAGPSRVSEQDRAILQLKRQRDELNKYQKRINTQIEREKGVAKKLIQDGKKDRAKLLLKKKRYLEGLLDKTDTQIDNLMQMVETLEYTQIEMKVVEGLKQGNECLQEMHKIMSLEDVEKIMDETQDAIAYQQEIDELLGQNLTGEDEEAIAAELENILTADIPEVPVTAEIPEVPTHEPGALEEEETEKEKKKEQALEVA</sequence>
<dbReference type="EnsemblMetazoa" id="Aqu2.1.28115_001">
    <property type="protein sequence ID" value="Aqu2.1.28115_001"/>
    <property type="gene ID" value="Aqu2.1.28115"/>
</dbReference>
<dbReference type="eggNOG" id="KOG2910">
    <property type="taxonomic scope" value="Eukaryota"/>
</dbReference>